<sequence>MLTLLINSLAVLRLKQSERADRKTHGKVRGLPPMSDHLLRDIGLFDMGTIDEQDWETSAQTRPQTQAQLPKKNATKPLENAQEHAPEPPLQTRST</sequence>
<feature type="compositionally biased region" description="Polar residues" evidence="1">
    <location>
        <begin position="56"/>
        <end position="68"/>
    </location>
</feature>
<evidence type="ECO:0008006" key="3">
    <source>
        <dbReference type="Google" id="ProtNLM"/>
    </source>
</evidence>
<feature type="region of interest" description="Disordered" evidence="1">
    <location>
        <begin position="16"/>
        <end position="36"/>
    </location>
</feature>
<dbReference type="EMBL" id="CP101717">
    <property type="protein sequence ID" value="WLD59381.1"/>
    <property type="molecule type" value="Genomic_DNA"/>
</dbReference>
<evidence type="ECO:0000313" key="2">
    <source>
        <dbReference type="EMBL" id="WLD59381.1"/>
    </source>
</evidence>
<dbReference type="AlphaFoldDB" id="A0AB38YJ47"/>
<accession>A0AB38YJ47</accession>
<feature type="region of interest" description="Disordered" evidence="1">
    <location>
        <begin position="53"/>
        <end position="95"/>
    </location>
</feature>
<proteinExistence type="predicted"/>
<organism evidence="2">
    <name type="scientific">Salinispirillum sp. LH 10-3-1</name>
    <dbReference type="NCBI Taxonomy" id="2952525"/>
    <lineage>
        <taxon>Bacteria</taxon>
        <taxon>Pseudomonadati</taxon>
        <taxon>Pseudomonadota</taxon>
        <taxon>Gammaproteobacteria</taxon>
        <taxon>Oceanospirillales</taxon>
        <taxon>Saccharospirillaceae</taxon>
        <taxon>Salinispirillum</taxon>
    </lineage>
</organism>
<evidence type="ECO:0000256" key="1">
    <source>
        <dbReference type="SAM" id="MobiDB-lite"/>
    </source>
</evidence>
<name>A0AB38YJ47_9GAMM</name>
<reference evidence="2" key="1">
    <citation type="submission" date="2022-07" db="EMBL/GenBank/DDBJ databases">
        <title>Complete genome sequence of Salinispirillum sp. LH10-3-1 capable of multiple carbohydrate inversion isolated from a soda lake.</title>
        <authorList>
            <person name="Liu J."/>
            <person name="Zhai Y."/>
            <person name="Zhang H."/>
            <person name="Yang H."/>
            <person name="Qu J."/>
            <person name="Li J."/>
        </authorList>
    </citation>
    <scope>NUCLEOTIDE SEQUENCE</scope>
    <source>
        <strain evidence="2">LH 10-3-1</strain>
    </source>
</reference>
<gene>
    <name evidence="2" type="ORF">NFC81_06285</name>
</gene>
<protein>
    <recommendedName>
        <fullName evidence="3">DUF1127 domain-containing protein</fullName>
    </recommendedName>
</protein>
<dbReference type="RefSeq" id="WP_304996674.1">
    <property type="nucleotide sequence ID" value="NZ_CP101717.1"/>
</dbReference>